<keyword evidence="13" id="KW-1185">Reference proteome</keyword>
<dbReference type="OrthoDB" id="68483at2759"/>
<dbReference type="PROSITE" id="PS50011">
    <property type="entry name" value="PROTEIN_KINASE_DOM"/>
    <property type="match status" value="1"/>
</dbReference>
<feature type="compositionally biased region" description="Polar residues" evidence="10">
    <location>
        <begin position="495"/>
        <end position="505"/>
    </location>
</feature>
<name>A0A6A6PCC4_9PEZI</name>
<keyword evidence="6 9" id="KW-0067">ATP-binding</keyword>
<feature type="region of interest" description="Disordered" evidence="10">
    <location>
        <begin position="1055"/>
        <end position="1180"/>
    </location>
</feature>
<dbReference type="FunFam" id="3.30.200.20:FF:000206">
    <property type="entry name" value="Serine/threonine-protein kinase Ssp1"/>
    <property type="match status" value="1"/>
</dbReference>
<feature type="region of interest" description="Disordered" evidence="10">
    <location>
        <begin position="462"/>
        <end position="508"/>
    </location>
</feature>
<feature type="region of interest" description="Disordered" evidence="10">
    <location>
        <begin position="886"/>
        <end position="930"/>
    </location>
</feature>
<evidence type="ECO:0000256" key="4">
    <source>
        <dbReference type="ARBA" id="ARBA00022741"/>
    </source>
</evidence>
<evidence type="ECO:0000313" key="12">
    <source>
        <dbReference type="EMBL" id="KAF2461606.1"/>
    </source>
</evidence>
<evidence type="ECO:0000256" key="10">
    <source>
        <dbReference type="SAM" id="MobiDB-lite"/>
    </source>
</evidence>
<keyword evidence="3" id="KW-0808">Transferase</keyword>
<keyword evidence="2" id="KW-0723">Serine/threonine-protein kinase</keyword>
<feature type="binding site" evidence="9">
    <location>
        <position position="352"/>
    </location>
    <ligand>
        <name>ATP</name>
        <dbReference type="ChEBI" id="CHEBI:30616"/>
    </ligand>
</feature>
<feature type="compositionally biased region" description="Polar residues" evidence="10">
    <location>
        <begin position="106"/>
        <end position="125"/>
    </location>
</feature>
<dbReference type="SMART" id="SM00220">
    <property type="entry name" value="S_TKc"/>
    <property type="match status" value="1"/>
</dbReference>
<dbReference type="EC" id="2.7.11.1" evidence="1"/>
<evidence type="ECO:0000256" key="2">
    <source>
        <dbReference type="ARBA" id="ARBA00022527"/>
    </source>
</evidence>
<sequence length="1470" mass="162075">MSEQHGDGGSHVESEGHDGQGSQSPSSSVCYLTEEMVDPLTTDEDRHTPEGEFLCDSDSTPRSEVPCPSESASAQLVDGLQGHEPNDHGYFSPRPVRYFPGYLPGNRSSNEASPLHSATGSTTSVDAVHPETRPASALSFTPSESSERPSVHRDPSDQSTTSTIRAPSADILLRPQGSRIQTRDYPHPTDQSHSSPHAQLQFSPQHPLSFFRNRTSHPTIHNFHSSSLVHTLHNPRDPERVTDSGSKTVGNSPISSPGPFHSPIPQVQSAIEPYGDHDFYSSPYLHYSPQQQPKETHKADVDVDPISGRKLINNYEIIDELGRGVHGKVKLGRDLDTGQNVAIKIIERFAKKRRLGKSTSHQDKIKREIAILKKARHPNIVSLLEVIDDPGRKKVYIVLEHVEMGEIKWRVLGAKEICLIEYRRIQREREGIFDSEAEELKDQKILFEANQRRRRRERRELLEYQRHHPSGTDLSASISEDGGEVDFSVQEAERNSSLPAASLNSGHDEQGQVIDQEVVDESLQTVTPGSLPATTEPHMETARRDGDIRPSPSDDSLSRFPLTGLEGTMYGPYDSDIPRGRTPSVAGSATSVSLESMAEDVVPEHFKYVPTMTIASARAAFRDTVLGVEYLHYQGVIHRDIKPANLLQTKDHRTKISDFGVSYVGRGPAEAEDQSESEAQDVDGALELAKTVGTPAFYAPELCQTDPDAETLPVTGQIDIWALGVTLYCLIFGRVPFHDVNTFALMNTIATEEVYIPRKRLKAVDEHAGSRPSSHSRIYRSMNSNKRASHELEYEEIDDELFDLMKRLFVKDPRKRIKLTEVKHHPWLLHDLGNHIAWLEETDPSARSEGKKIEVSKEDVQGAVVTMIERVRSGVRRTLNAIGIGKQNPTVSRSRAKTINAPDSSRSASAASTSSHFSQQEARRPSLKPEDLVYTSSHRAPREEHPLSHSQVASPEEFARQHYFQEEPSRPESPQYERPERRPPAAELRRPSIDRFHSTSSSVKTIRASDVGIFRRRASPTPPPGLPNAPLTLEMPGSTSISGLLGAGRRMIKTVRSRDRESGRYRDHARARSIDPIIGDDDAHGEPSIAFSKTHAAGHVDPPESVKDGASPGLLSPTLSATTPRSPELARWRRQSTAHSRNSSVSSIASGTPNTASENPSSATPIFAGHTTGSTDEQVDKARDELMRRQVREARSRATQMEHRRPPSALSQGACPPSPDDDDYYRRRRDEALREHAMSEDFPSLDTSPQSYPASLDSKPITASSSEDQFTSGLSQSTSNPSIPSAISAESSIVGDDGFYNHKIITRDTTMEMPLDSIPSEASMASTSLDESDRTVYRKPKALAQRRLAEENAAAEDYDGYDGDHDGGDRAIESGDDDDDDSDSDDGVLMMGRPKPARHPGLARSESITIGQLQHQRRDGTRRTSELTSRAGRSGSHGTVKKVATDDAANPVDVAGGSDDEVVRGIAHEN</sequence>
<comment type="catalytic activity">
    <reaction evidence="7">
        <text>L-threonyl-[protein] + ATP = O-phospho-L-threonyl-[protein] + ADP + H(+)</text>
        <dbReference type="Rhea" id="RHEA:46608"/>
        <dbReference type="Rhea" id="RHEA-COMP:11060"/>
        <dbReference type="Rhea" id="RHEA-COMP:11605"/>
        <dbReference type="ChEBI" id="CHEBI:15378"/>
        <dbReference type="ChEBI" id="CHEBI:30013"/>
        <dbReference type="ChEBI" id="CHEBI:30616"/>
        <dbReference type="ChEBI" id="CHEBI:61977"/>
        <dbReference type="ChEBI" id="CHEBI:456216"/>
        <dbReference type="EC" id="2.7.11.1"/>
    </reaction>
</comment>
<proteinExistence type="predicted"/>
<evidence type="ECO:0000256" key="3">
    <source>
        <dbReference type="ARBA" id="ARBA00022679"/>
    </source>
</evidence>
<feature type="compositionally biased region" description="Low complexity" evidence="10">
    <location>
        <begin position="901"/>
        <end position="918"/>
    </location>
</feature>
<feature type="compositionally biased region" description="Polar residues" evidence="10">
    <location>
        <begin position="189"/>
        <end position="201"/>
    </location>
</feature>
<dbReference type="GO" id="GO:0007165">
    <property type="term" value="P:signal transduction"/>
    <property type="evidence" value="ECO:0007669"/>
    <property type="project" value="TreeGrafter"/>
</dbReference>
<evidence type="ECO:0000313" key="13">
    <source>
        <dbReference type="Proteomes" id="UP000799766"/>
    </source>
</evidence>
<dbReference type="InterPro" id="IPR017441">
    <property type="entry name" value="Protein_kinase_ATP_BS"/>
</dbReference>
<feature type="compositionally biased region" description="Polar residues" evidence="10">
    <location>
        <begin position="1261"/>
        <end position="1276"/>
    </location>
</feature>
<feature type="compositionally biased region" description="Low complexity" evidence="10">
    <location>
        <begin position="1277"/>
        <end position="1286"/>
    </location>
</feature>
<dbReference type="EMBL" id="MU001671">
    <property type="protein sequence ID" value="KAF2461606.1"/>
    <property type="molecule type" value="Genomic_DNA"/>
</dbReference>
<evidence type="ECO:0000256" key="9">
    <source>
        <dbReference type="PROSITE-ProRule" id="PRU10141"/>
    </source>
</evidence>
<evidence type="ECO:0000256" key="6">
    <source>
        <dbReference type="ARBA" id="ARBA00022840"/>
    </source>
</evidence>
<feature type="region of interest" description="Disordered" evidence="10">
    <location>
        <begin position="1343"/>
        <end position="1470"/>
    </location>
</feature>
<feature type="compositionally biased region" description="Acidic residues" evidence="10">
    <location>
        <begin position="1374"/>
        <end position="1386"/>
    </location>
</feature>
<dbReference type="PROSITE" id="PS00107">
    <property type="entry name" value="PROTEIN_KINASE_ATP"/>
    <property type="match status" value="1"/>
</dbReference>
<dbReference type="InterPro" id="IPR000719">
    <property type="entry name" value="Prot_kinase_dom"/>
</dbReference>
<feature type="compositionally biased region" description="Basic and acidic residues" evidence="10">
    <location>
        <begin position="145"/>
        <end position="156"/>
    </location>
</feature>
<feature type="region of interest" description="Disordered" evidence="10">
    <location>
        <begin position="1193"/>
        <end position="1286"/>
    </location>
</feature>
<gene>
    <name evidence="12" type="ORF">BDY21DRAFT_360693</name>
</gene>
<organism evidence="12 13">
    <name type="scientific">Lineolata rhizophorae</name>
    <dbReference type="NCBI Taxonomy" id="578093"/>
    <lineage>
        <taxon>Eukaryota</taxon>
        <taxon>Fungi</taxon>
        <taxon>Dikarya</taxon>
        <taxon>Ascomycota</taxon>
        <taxon>Pezizomycotina</taxon>
        <taxon>Dothideomycetes</taxon>
        <taxon>Dothideomycetes incertae sedis</taxon>
        <taxon>Lineolatales</taxon>
        <taxon>Lineolataceae</taxon>
        <taxon>Lineolata</taxon>
    </lineage>
</organism>
<dbReference type="Pfam" id="PF00069">
    <property type="entry name" value="Pkinase"/>
    <property type="match status" value="2"/>
</dbReference>
<feature type="compositionally biased region" description="Basic and acidic residues" evidence="10">
    <location>
        <begin position="1193"/>
        <end position="1205"/>
    </location>
</feature>
<feature type="compositionally biased region" description="Basic and acidic residues" evidence="10">
    <location>
        <begin position="1416"/>
        <end position="1425"/>
    </location>
</feature>
<dbReference type="InterPro" id="IPR011009">
    <property type="entry name" value="Kinase-like_dom_sf"/>
</dbReference>
<dbReference type="SUPFAM" id="SSF56112">
    <property type="entry name" value="Protein kinase-like (PK-like)"/>
    <property type="match status" value="1"/>
</dbReference>
<keyword evidence="5" id="KW-0418">Kinase</keyword>
<dbReference type="GO" id="GO:0042149">
    <property type="term" value="P:cellular response to glucose starvation"/>
    <property type="evidence" value="ECO:0007669"/>
    <property type="project" value="UniProtKB-ARBA"/>
</dbReference>
<dbReference type="GO" id="GO:0001558">
    <property type="term" value="P:regulation of cell growth"/>
    <property type="evidence" value="ECO:0007669"/>
    <property type="project" value="UniProtKB-ARBA"/>
</dbReference>
<feature type="compositionally biased region" description="Polar residues" evidence="10">
    <location>
        <begin position="1135"/>
        <end position="1164"/>
    </location>
</feature>
<dbReference type="FunFam" id="1.10.510.10:FF:000614">
    <property type="entry name" value="Serine/threonine protein kinase, putative"/>
    <property type="match status" value="1"/>
</dbReference>
<feature type="compositionally biased region" description="Basic and acidic residues" evidence="10">
    <location>
        <begin position="537"/>
        <end position="548"/>
    </location>
</feature>
<evidence type="ECO:0000256" key="8">
    <source>
        <dbReference type="ARBA" id="ARBA00048679"/>
    </source>
</evidence>
<feature type="region of interest" description="Disordered" evidence="10">
    <location>
        <begin position="1"/>
        <end position="201"/>
    </location>
</feature>
<dbReference type="PANTHER" id="PTHR43895">
    <property type="entry name" value="CALCIUM/CALMODULIN-DEPENDENT PROTEIN KINASE KINASE-RELATED"/>
    <property type="match status" value="1"/>
</dbReference>
<accession>A0A6A6PCC4</accession>
<feature type="compositionally biased region" description="Polar residues" evidence="10">
    <location>
        <begin position="20"/>
        <end position="30"/>
    </location>
</feature>
<protein>
    <recommendedName>
        <fullName evidence="1">non-specific serine/threonine protein kinase</fullName>
        <ecNumber evidence="1">2.7.11.1</ecNumber>
    </recommendedName>
</protein>
<dbReference type="GO" id="GO:0004674">
    <property type="term" value="F:protein serine/threonine kinase activity"/>
    <property type="evidence" value="ECO:0007669"/>
    <property type="project" value="UniProtKB-KW"/>
</dbReference>
<dbReference type="CDD" id="cd14008">
    <property type="entry name" value="STKc_LKB1_CaMKK"/>
    <property type="match status" value="1"/>
</dbReference>
<feature type="compositionally biased region" description="Polar residues" evidence="10">
    <location>
        <begin position="243"/>
        <end position="255"/>
    </location>
</feature>
<feature type="region of interest" description="Disordered" evidence="10">
    <location>
        <begin position="964"/>
        <end position="1035"/>
    </location>
</feature>
<reference evidence="12" key="1">
    <citation type="journal article" date="2020" name="Stud. Mycol.">
        <title>101 Dothideomycetes genomes: a test case for predicting lifestyles and emergence of pathogens.</title>
        <authorList>
            <person name="Haridas S."/>
            <person name="Albert R."/>
            <person name="Binder M."/>
            <person name="Bloem J."/>
            <person name="Labutti K."/>
            <person name="Salamov A."/>
            <person name="Andreopoulos B."/>
            <person name="Baker S."/>
            <person name="Barry K."/>
            <person name="Bills G."/>
            <person name="Bluhm B."/>
            <person name="Cannon C."/>
            <person name="Castanera R."/>
            <person name="Culley D."/>
            <person name="Daum C."/>
            <person name="Ezra D."/>
            <person name="Gonzalez J."/>
            <person name="Henrissat B."/>
            <person name="Kuo A."/>
            <person name="Liang C."/>
            <person name="Lipzen A."/>
            <person name="Lutzoni F."/>
            <person name="Magnuson J."/>
            <person name="Mondo S."/>
            <person name="Nolan M."/>
            <person name="Ohm R."/>
            <person name="Pangilinan J."/>
            <person name="Park H.-J."/>
            <person name="Ramirez L."/>
            <person name="Alfaro M."/>
            <person name="Sun H."/>
            <person name="Tritt A."/>
            <person name="Yoshinaga Y."/>
            <person name="Zwiers L.-H."/>
            <person name="Turgeon B."/>
            <person name="Goodwin S."/>
            <person name="Spatafora J."/>
            <person name="Crous P."/>
            <person name="Grigoriev I."/>
        </authorList>
    </citation>
    <scope>NUCLEOTIDE SEQUENCE</scope>
    <source>
        <strain evidence="12">ATCC 16933</strain>
    </source>
</reference>
<feature type="compositionally biased region" description="Basic and acidic residues" evidence="10">
    <location>
        <begin position="1224"/>
        <end position="1239"/>
    </location>
</feature>
<dbReference type="GO" id="GO:0005524">
    <property type="term" value="F:ATP binding"/>
    <property type="evidence" value="ECO:0007669"/>
    <property type="project" value="UniProtKB-UniRule"/>
</dbReference>
<keyword evidence="4 9" id="KW-0547">Nucleotide-binding</keyword>
<comment type="catalytic activity">
    <reaction evidence="8">
        <text>L-seryl-[protein] + ATP = O-phospho-L-seryl-[protein] + ADP + H(+)</text>
        <dbReference type="Rhea" id="RHEA:17989"/>
        <dbReference type="Rhea" id="RHEA-COMP:9863"/>
        <dbReference type="Rhea" id="RHEA-COMP:11604"/>
        <dbReference type="ChEBI" id="CHEBI:15378"/>
        <dbReference type="ChEBI" id="CHEBI:29999"/>
        <dbReference type="ChEBI" id="CHEBI:30616"/>
        <dbReference type="ChEBI" id="CHEBI:83421"/>
        <dbReference type="ChEBI" id="CHEBI:456216"/>
        <dbReference type="EC" id="2.7.11.1"/>
    </reaction>
</comment>
<evidence type="ECO:0000256" key="5">
    <source>
        <dbReference type="ARBA" id="ARBA00022777"/>
    </source>
</evidence>
<dbReference type="Gene3D" id="3.30.200.20">
    <property type="entry name" value="Phosphorylase Kinase, domain 1"/>
    <property type="match status" value="1"/>
</dbReference>
<evidence type="ECO:0000256" key="7">
    <source>
        <dbReference type="ARBA" id="ARBA00047899"/>
    </source>
</evidence>
<feature type="region of interest" description="Disordered" evidence="10">
    <location>
        <begin position="230"/>
        <end position="267"/>
    </location>
</feature>
<feature type="compositionally biased region" description="Basic and acidic residues" evidence="10">
    <location>
        <begin position="921"/>
        <end position="930"/>
    </location>
</feature>
<feature type="region of interest" description="Disordered" evidence="10">
    <location>
        <begin position="525"/>
        <end position="588"/>
    </location>
</feature>
<feature type="compositionally biased region" description="Basic and acidic residues" evidence="10">
    <location>
        <begin position="964"/>
        <end position="997"/>
    </location>
</feature>
<dbReference type="PANTHER" id="PTHR43895:SF152">
    <property type="entry name" value="SERINE_THREONINE-PROTEIN KINASE TOS3"/>
    <property type="match status" value="1"/>
</dbReference>
<evidence type="ECO:0000256" key="1">
    <source>
        <dbReference type="ARBA" id="ARBA00012513"/>
    </source>
</evidence>
<feature type="domain" description="Protein kinase" evidence="11">
    <location>
        <begin position="315"/>
        <end position="828"/>
    </location>
</feature>
<dbReference type="Proteomes" id="UP000799766">
    <property type="component" value="Unassembled WGS sequence"/>
</dbReference>
<feature type="compositionally biased region" description="Basic and acidic residues" evidence="10">
    <location>
        <begin position="1362"/>
        <end position="1373"/>
    </location>
</feature>
<feature type="compositionally biased region" description="Basic and acidic residues" evidence="10">
    <location>
        <begin position="1"/>
        <end position="18"/>
    </location>
</feature>
<feature type="compositionally biased region" description="Basic and acidic residues" evidence="10">
    <location>
        <begin position="1461"/>
        <end position="1470"/>
    </location>
</feature>
<dbReference type="Gene3D" id="1.10.510.10">
    <property type="entry name" value="Transferase(Phosphotransferase) domain 1"/>
    <property type="match status" value="1"/>
</dbReference>
<feature type="compositionally biased region" description="Basic and acidic residues" evidence="10">
    <location>
        <begin position="1056"/>
        <end position="1073"/>
    </location>
</feature>
<evidence type="ECO:0000259" key="11">
    <source>
        <dbReference type="PROSITE" id="PS50011"/>
    </source>
</evidence>